<evidence type="ECO:0000313" key="2">
    <source>
        <dbReference type="EMBL" id="RKT56492.1"/>
    </source>
</evidence>
<feature type="signal peptide" evidence="1">
    <location>
        <begin position="1"/>
        <end position="26"/>
    </location>
</feature>
<dbReference type="RefSeq" id="WP_121008045.1">
    <property type="nucleotide sequence ID" value="NZ_RBXO01000001.1"/>
</dbReference>
<organism evidence="2 3">
    <name type="scientific">Saccharothrix australiensis</name>
    <dbReference type="NCBI Taxonomy" id="2072"/>
    <lineage>
        <taxon>Bacteria</taxon>
        <taxon>Bacillati</taxon>
        <taxon>Actinomycetota</taxon>
        <taxon>Actinomycetes</taxon>
        <taxon>Pseudonocardiales</taxon>
        <taxon>Pseudonocardiaceae</taxon>
        <taxon>Saccharothrix</taxon>
    </lineage>
</organism>
<keyword evidence="1" id="KW-0732">Signal</keyword>
<evidence type="ECO:0008006" key="4">
    <source>
        <dbReference type="Google" id="ProtNLM"/>
    </source>
</evidence>
<dbReference type="OrthoDB" id="3427828at2"/>
<feature type="chain" id="PRO_5019766197" description="Lipoprotein" evidence="1">
    <location>
        <begin position="27"/>
        <end position="240"/>
    </location>
</feature>
<dbReference type="Proteomes" id="UP000282084">
    <property type="component" value="Unassembled WGS sequence"/>
</dbReference>
<dbReference type="EMBL" id="RBXO01000001">
    <property type="protein sequence ID" value="RKT56492.1"/>
    <property type="molecule type" value="Genomic_DNA"/>
</dbReference>
<dbReference type="Gene3D" id="2.50.20.20">
    <property type="match status" value="1"/>
</dbReference>
<keyword evidence="3" id="KW-1185">Reference proteome</keyword>
<accession>A0A495W4C5</accession>
<reference evidence="2 3" key="1">
    <citation type="submission" date="2018-10" db="EMBL/GenBank/DDBJ databases">
        <title>Sequencing the genomes of 1000 actinobacteria strains.</title>
        <authorList>
            <person name="Klenk H.-P."/>
        </authorList>
    </citation>
    <scope>NUCLEOTIDE SEQUENCE [LARGE SCALE GENOMIC DNA]</scope>
    <source>
        <strain evidence="2 3">DSM 43800</strain>
    </source>
</reference>
<proteinExistence type="predicted"/>
<sequence>MRRSVVPLLLCAGLLAGCAEPTPLPAATLEPVAPDAASLVASLVSRSTAQHSVRFDAETTLSGRRVRVDGELVRAREGRLVALREDAVDVVVLPDAGYARTGAAAWSRLGRSDRAPVKSGTAVEGIPDEVDPGSVVGALRGSLIVATGDEEVDGVPTHRYTMLVDLRAQAEQTADLALRSHLLAAYDSGFTATAVVWVGPGDLPVRVEQTLKTLEEKVFRRSVHRFAGWSSDIRIVAPVG</sequence>
<evidence type="ECO:0000256" key="1">
    <source>
        <dbReference type="SAM" id="SignalP"/>
    </source>
</evidence>
<evidence type="ECO:0000313" key="3">
    <source>
        <dbReference type="Proteomes" id="UP000282084"/>
    </source>
</evidence>
<comment type="caution">
    <text evidence="2">The sequence shown here is derived from an EMBL/GenBank/DDBJ whole genome shotgun (WGS) entry which is preliminary data.</text>
</comment>
<dbReference type="PROSITE" id="PS51257">
    <property type="entry name" value="PROKAR_LIPOPROTEIN"/>
    <property type="match status" value="1"/>
</dbReference>
<name>A0A495W4C5_9PSEU</name>
<protein>
    <recommendedName>
        <fullName evidence="4">Lipoprotein</fullName>
    </recommendedName>
</protein>
<dbReference type="AlphaFoldDB" id="A0A495W4C5"/>
<gene>
    <name evidence="2" type="ORF">C8E97_5191</name>
</gene>